<dbReference type="SUPFAM" id="SSF48452">
    <property type="entry name" value="TPR-like"/>
    <property type="match status" value="1"/>
</dbReference>
<keyword evidence="3" id="KW-1185">Reference proteome</keyword>
<sequence>MRQLSMPLIRKRRLRLRQIPGRDRADVAGQWQNACVPNLKPPFPAYRGSDGYAFVSYAHADAELVYPIITRLHDEGFRIWYDEGIEPGEEWAKRLDSAIQGCSAFVLFVSAVSVARPGVTNEVHVAHTTNRQFLPILLEEADLPPGIRLAGGPIQGVTAFRQPRDKTYAEVRAALAKFGVVVDEHSRTVQVSEPAVTDHGQGLLAGRPRRRARNLTAGEAFVDRVPESVALRKSYERQYQRLIGVEPLQSDVFPNVLVFFGGGGLGKTGLSKRLERWMSGGLSDAKEWGVWPHQTVTSVRWDFHTSTGNVDLVQLLLTLRASLVPWGRSWGAFDIALGRYLEAVRPGQQDNLGLTGNAEDQVLRTFKGVAAELGLSPIATLTPASVRYVCNELQMAHHREHRLWSREGLTDVLTGAESITQGSQNPDVVVDLLYVLSEEIAAIAPAERPVLVFFLDPFERVQNQLGESVLADLIAALPLALFVVTGRNKLRWAEPGYTRLTVAGPAAWPGLVEGAIDDPRQHILGRLSDDDTRLFYRSRRDRSRWNMSDHVIEGLVQRSGGLPLHIEAVLKLTENLQKANPGIEFTGEALSGELPDVVTNLVDTLTREEADAFRAACVLPAFDVALAAAVGKVHGQEVERAINDALIEKDESSVYPYRVHDEIRRLIRLDRTSRGAWSEQEWKDAARRGMDEAIARVEAGHAQSSDETQLAGLALAINLGFEWDQYPSGLAKLIHDGPSIVGLAPLIPPLSEAKTGSAIGDLIQFVHAMTVSYIDAGDVLKAINSPHPEVDRYARLWSAYRLRAVARFDEALAELRELVQRYPDKARTAQNQIGVTLRTSRRFVDALDHIRSVRPDRIEDYERSINRLHGIPDLDAAGTARKLSETTSRRYQSELEVTDLVRRSRFEGGVDPREVDIAMERALDRGQRSDYRNCLLLKGYDALADNQRYADALARLEEHMASYGSTAPSGVHLRCLRALLTGDPEDARAGYETLVARLRPRGTAWIPAEVWLEELGYEIPPVDSQWLIPYDQVRANWLVVADRIIERAKGNVG</sequence>
<comment type="caution">
    <text evidence="2">The sequence shown here is derived from an EMBL/GenBank/DDBJ whole genome shotgun (WGS) entry which is preliminary data.</text>
</comment>
<reference evidence="2 3" key="1">
    <citation type="submission" date="2019-11" db="EMBL/GenBank/DDBJ databases">
        <title>Gordonia sp. nov., a novel actinobacterium isolated from mangrove soil in Hainan.</title>
        <authorList>
            <person name="Huang X."/>
            <person name="Xie Y."/>
            <person name="Chu X."/>
            <person name="Xiao K."/>
        </authorList>
    </citation>
    <scope>NUCLEOTIDE SEQUENCE [LARGE SCALE GENOMIC DNA]</scope>
    <source>
        <strain evidence="2 3">HNM0687</strain>
    </source>
</reference>
<dbReference type="InterPro" id="IPR011990">
    <property type="entry name" value="TPR-like_helical_dom_sf"/>
</dbReference>
<organism evidence="2 3">
    <name type="scientific">Gordonia mangrovi</name>
    <dbReference type="NCBI Taxonomy" id="2665643"/>
    <lineage>
        <taxon>Bacteria</taxon>
        <taxon>Bacillati</taxon>
        <taxon>Actinomycetota</taxon>
        <taxon>Actinomycetes</taxon>
        <taxon>Mycobacteriales</taxon>
        <taxon>Gordoniaceae</taxon>
        <taxon>Gordonia</taxon>
    </lineage>
</organism>
<proteinExistence type="predicted"/>
<accession>A0A6L7GNA4</accession>
<dbReference type="InterPro" id="IPR000157">
    <property type="entry name" value="TIR_dom"/>
</dbReference>
<dbReference type="Gene3D" id="1.25.40.10">
    <property type="entry name" value="Tetratricopeptide repeat domain"/>
    <property type="match status" value="1"/>
</dbReference>
<dbReference type="InterPro" id="IPR035897">
    <property type="entry name" value="Toll_tir_struct_dom_sf"/>
</dbReference>
<name>A0A6L7GNA4_9ACTN</name>
<evidence type="ECO:0000259" key="1">
    <source>
        <dbReference type="Pfam" id="PF13676"/>
    </source>
</evidence>
<dbReference type="GO" id="GO:0007165">
    <property type="term" value="P:signal transduction"/>
    <property type="evidence" value="ECO:0007669"/>
    <property type="project" value="InterPro"/>
</dbReference>
<dbReference type="Pfam" id="PF13676">
    <property type="entry name" value="TIR_2"/>
    <property type="match status" value="1"/>
</dbReference>
<dbReference type="Gene3D" id="3.40.50.10140">
    <property type="entry name" value="Toll/interleukin-1 receptor homology (TIR) domain"/>
    <property type="match status" value="1"/>
</dbReference>
<dbReference type="AlphaFoldDB" id="A0A6L7GNA4"/>
<evidence type="ECO:0000313" key="3">
    <source>
        <dbReference type="Proteomes" id="UP000475545"/>
    </source>
</evidence>
<dbReference type="EMBL" id="WMBR01000001">
    <property type="protein sequence ID" value="MXP20205.1"/>
    <property type="molecule type" value="Genomic_DNA"/>
</dbReference>
<dbReference type="SUPFAM" id="SSF52200">
    <property type="entry name" value="Toll/Interleukin receptor TIR domain"/>
    <property type="match status" value="1"/>
</dbReference>
<gene>
    <name evidence="2" type="ORF">GIY30_02315</name>
</gene>
<dbReference type="Proteomes" id="UP000475545">
    <property type="component" value="Unassembled WGS sequence"/>
</dbReference>
<feature type="domain" description="TIR" evidence="1">
    <location>
        <begin position="54"/>
        <end position="164"/>
    </location>
</feature>
<evidence type="ECO:0000313" key="2">
    <source>
        <dbReference type="EMBL" id="MXP20205.1"/>
    </source>
</evidence>
<protein>
    <submittedName>
        <fullName evidence="2">TIR domain-containing protein</fullName>
    </submittedName>
</protein>